<dbReference type="STRING" id="1385512.N784_11700"/>
<sequence length="289" mass="33234">MQWGQIKTLFIICFLVLDVFLAQQFMQKREQSEYGPLDDSTFEEKLEAANIGVGEVPKDAVKQAYISAKRHKFTEEDVEAHKDTLRNQTTKINNGDVLLAAFDKPISIDVTASAEVMESMMSNKVINGDQYAYWNWDEENQTLLFFQTYKGKPIYYNASALLMVFVNDDKELIGYAQTMLEDIHTTAEPQELIKPMTAIETLYNNNELYEGDTISSMELGYHTLVPLENGVQVFSPTWKMNIKDEENKRYLYVNGVHGQLIETEEERFIQDVMIDLSIASEIEGWSDEQ</sequence>
<dbReference type="Proteomes" id="UP000030401">
    <property type="component" value="Unassembled WGS sequence"/>
</dbReference>
<dbReference type="EMBL" id="AVPG01000030">
    <property type="protein sequence ID" value="KGX84834.1"/>
    <property type="molecule type" value="Genomic_DNA"/>
</dbReference>
<dbReference type="GO" id="GO:0016020">
    <property type="term" value="C:membrane"/>
    <property type="evidence" value="ECO:0007669"/>
    <property type="project" value="InterPro"/>
</dbReference>
<name>A0A0A5FYG0_9BACI</name>
<evidence type="ECO:0000313" key="2">
    <source>
        <dbReference type="EMBL" id="KGX84834.1"/>
    </source>
</evidence>
<evidence type="ECO:0000313" key="3">
    <source>
        <dbReference type="Proteomes" id="UP000030401"/>
    </source>
</evidence>
<dbReference type="Pfam" id="PF09648">
    <property type="entry name" value="YycI"/>
    <property type="match status" value="1"/>
</dbReference>
<feature type="domain" description="Regulatory protein YycH-like" evidence="1">
    <location>
        <begin position="39"/>
        <end position="255"/>
    </location>
</feature>
<evidence type="ECO:0000259" key="1">
    <source>
        <dbReference type="Pfam" id="PF09648"/>
    </source>
</evidence>
<accession>A0A0A5FYG0</accession>
<organism evidence="2 3">
    <name type="scientific">Pontibacillus litoralis JSM 072002</name>
    <dbReference type="NCBI Taxonomy" id="1385512"/>
    <lineage>
        <taxon>Bacteria</taxon>
        <taxon>Bacillati</taxon>
        <taxon>Bacillota</taxon>
        <taxon>Bacilli</taxon>
        <taxon>Bacillales</taxon>
        <taxon>Bacillaceae</taxon>
        <taxon>Pontibacillus</taxon>
    </lineage>
</organism>
<dbReference type="eggNOG" id="COG4853">
    <property type="taxonomic scope" value="Bacteria"/>
</dbReference>
<dbReference type="InterPro" id="IPR018604">
    <property type="entry name" value="YycI-like"/>
</dbReference>
<protein>
    <recommendedName>
        <fullName evidence="1">Regulatory protein YycH-like domain-containing protein</fullName>
    </recommendedName>
</protein>
<dbReference type="OrthoDB" id="2388036at2"/>
<dbReference type="AlphaFoldDB" id="A0A0A5FYG0"/>
<reference evidence="2 3" key="1">
    <citation type="submission" date="2013-08" db="EMBL/GenBank/DDBJ databases">
        <authorList>
            <person name="Huang J."/>
            <person name="Wang G."/>
        </authorList>
    </citation>
    <scope>NUCLEOTIDE SEQUENCE [LARGE SCALE GENOMIC DNA]</scope>
    <source>
        <strain evidence="2 3">JSM 072002</strain>
    </source>
</reference>
<gene>
    <name evidence="2" type="ORF">N784_11700</name>
</gene>
<keyword evidence="3" id="KW-1185">Reference proteome</keyword>
<dbReference type="RefSeq" id="WP_036835978.1">
    <property type="nucleotide sequence ID" value="NZ_AVPG01000030.1"/>
</dbReference>
<dbReference type="Gene3D" id="2.40.128.690">
    <property type="entry name" value="YycH protein, domain 3-like"/>
    <property type="match status" value="1"/>
</dbReference>
<comment type="caution">
    <text evidence="2">The sequence shown here is derived from an EMBL/GenBank/DDBJ whole genome shotgun (WGS) entry which is preliminary data.</text>
</comment>
<proteinExistence type="predicted"/>